<dbReference type="EMBL" id="CP024785">
    <property type="protein sequence ID" value="AUB38800.1"/>
    <property type="molecule type" value="Genomic_DNA"/>
</dbReference>
<protein>
    <submittedName>
        <fullName evidence="1">Uncharacterized protein</fullName>
    </submittedName>
</protein>
<evidence type="ECO:0000313" key="1">
    <source>
        <dbReference type="EMBL" id="AUB38800.1"/>
    </source>
</evidence>
<reference evidence="1 2" key="1">
    <citation type="submission" date="2017-11" db="EMBL/GenBank/DDBJ databases">
        <title>Complete genome of a free-living desiccation-tolerant cyanobacterium and its photosynthetic adaptation to extreme terrestrial habitat.</title>
        <authorList>
            <person name="Shang J."/>
        </authorList>
    </citation>
    <scope>NUCLEOTIDE SEQUENCE [LARGE SCALE GENOMIC DNA]</scope>
    <source>
        <strain evidence="1 2">CCNUN1</strain>
    </source>
</reference>
<dbReference type="AlphaFoldDB" id="A0A2K8STX9"/>
<dbReference type="KEGG" id="nfl:COO91_04775"/>
<sequence length="37" mass="3928">MISCPLDYLLNLKNPTPPKLCFVSPPEERGGVGGGVQ</sequence>
<organism evidence="1 2">
    <name type="scientific">Nostoc flagelliforme CCNUN1</name>
    <dbReference type="NCBI Taxonomy" id="2038116"/>
    <lineage>
        <taxon>Bacteria</taxon>
        <taxon>Bacillati</taxon>
        <taxon>Cyanobacteriota</taxon>
        <taxon>Cyanophyceae</taxon>
        <taxon>Nostocales</taxon>
        <taxon>Nostocaceae</taxon>
        <taxon>Nostoc</taxon>
    </lineage>
</organism>
<evidence type="ECO:0000313" key="2">
    <source>
        <dbReference type="Proteomes" id="UP000232003"/>
    </source>
</evidence>
<keyword evidence="2" id="KW-1185">Reference proteome</keyword>
<gene>
    <name evidence="1" type="ORF">COO91_04775</name>
</gene>
<dbReference type="Proteomes" id="UP000232003">
    <property type="component" value="Chromosome"/>
</dbReference>
<proteinExistence type="predicted"/>
<accession>A0A2K8STX9</accession>
<name>A0A2K8STX9_9NOSO</name>